<dbReference type="AlphaFoldDB" id="A0AA88EIM5"/>
<feature type="transmembrane region" description="Helical" evidence="2">
    <location>
        <begin position="96"/>
        <end position="115"/>
    </location>
</feature>
<comment type="caution">
    <text evidence="4">The sequence shown here is derived from an EMBL/GenBank/DDBJ whole genome shotgun (WGS) entry which is preliminary data.</text>
</comment>
<dbReference type="GO" id="GO:0015297">
    <property type="term" value="F:antiporter activity"/>
    <property type="evidence" value="ECO:0007669"/>
    <property type="project" value="InterPro"/>
</dbReference>
<keyword evidence="2" id="KW-1133">Transmembrane helix</keyword>
<keyword evidence="2" id="KW-0472">Membrane</keyword>
<feature type="transmembrane region" description="Helical" evidence="2">
    <location>
        <begin position="20"/>
        <end position="40"/>
    </location>
</feature>
<reference evidence="4" key="1">
    <citation type="submission" date="2023-07" db="EMBL/GenBank/DDBJ databases">
        <title>draft genome sequence of fig (Ficus carica).</title>
        <authorList>
            <person name="Takahashi T."/>
            <person name="Nishimura K."/>
        </authorList>
    </citation>
    <scope>NUCLEOTIDE SEQUENCE</scope>
</reference>
<protein>
    <submittedName>
        <fullName evidence="4">Uncharacterized protein</fullName>
    </submittedName>
</protein>
<dbReference type="InterPro" id="IPR002528">
    <property type="entry name" value="MATE_fam"/>
</dbReference>
<dbReference type="Proteomes" id="UP001187192">
    <property type="component" value="Unassembled WGS sequence"/>
</dbReference>
<dbReference type="EMBL" id="BTGU01021507">
    <property type="protein sequence ID" value="GMN75657.1"/>
    <property type="molecule type" value="Genomic_DNA"/>
</dbReference>
<dbReference type="PANTHER" id="PTHR11206">
    <property type="entry name" value="MULTIDRUG RESISTANCE PROTEIN"/>
    <property type="match status" value="1"/>
</dbReference>
<evidence type="ECO:0000256" key="1">
    <source>
        <dbReference type="ARBA" id="ARBA00010199"/>
    </source>
</evidence>
<feature type="transmembrane region" description="Helical" evidence="2">
    <location>
        <begin position="122"/>
        <end position="143"/>
    </location>
</feature>
<dbReference type="GO" id="GO:0016020">
    <property type="term" value="C:membrane"/>
    <property type="evidence" value="ECO:0007669"/>
    <property type="project" value="InterPro"/>
</dbReference>
<organism evidence="4 5">
    <name type="scientific">Ficus carica</name>
    <name type="common">Common fig</name>
    <dbReference type="NCBI Taxonomy" id="3494"/>
    <lineage>
        <taxon>Eukaryota</taxon>
        <taxon>Viridiplantae</taxon>
        <taxon>Streptophyta</taxon>
        <taxon>Embryophyta</taxon>
        <taxon>Tracheophyta</taxon>
        <taxon>Spermatophyta</taxon>
        <taxon>Magnoliopsida</taxon>
        <taxon>eudicotyledons</taxon>
        <taxon>Gunneridae</taxon>
        <taxon>Pentapetalae</taxon>
        <taxon>rosids</taxon>
        <taxon>fabids</taxon>
        <taxon>Rosales</taxon>
        <taxon>Moraceae</taxon>
        <taxon>Ficeae</taxon>
        <taxon>Ficus</taxon>
    </lineage>
</organism>
<evidence type="ECO:0000313" key="4">
    <source>
        <dbReference type="EMBL" id="GMN75657.1"/>
    </source>
</evidence>
<gene>
    <name evidence="3" type="ORF">TIFTF001_056638</name>
    <name evidence="4" type="ORF">TIFTF001_056639</name>
</gene>
<dbReference type="EMBL" id="BTGU01021502">
    <property type="protein sequence ID" value="GMN75652.1"/>
    <property type="molecule type" value="Genomic_DNA"/>
</dbReference>
<sequence>MFAGHLGQLELAGATLANSWATVTGFAFMVGLSGAIETLCGQGFGAKLYNILGIHLQAACITSFLFSVIISFVWFYTEPILIFVHQDPQIAKAAATYMKFLIPGVFAYGFLQNILRYLQTQLVVWPLVLFSAIPLAIHIGLAYC</sequence>
<evidence type="ECO:0000313" key="3">
    <source>
        <dbReference type="EMBL" id="GMN75652.1"/>
    </source>
</evidence>
<dbReference type="GO" id="GO:0042910">
    <property type="term" value="F:xenobiotic transmembrane transporter activity"/>
    <property type="evidence" value="ECO:0007669"/>
    <property type="project" value="InterPro"/>
</dbReference>
<evidence type="ECO:0000256" key="2">
    <source>
        <dbReference type="SAM" id="Phobius"/>
    </source>
</evidence>
<accession>A0AA88EIM5</accession>
<keyword evidence="2" id="KW-0812">Transmembrane</keyword>
<comment type="similarity">
    <text evidence="1">Belongs to the multi antimicrobial extrusion (MATE) (TC 2.A.66.1) family.</text>
</comment>
<dbReference type="Pfam" id="PF01554">
    <property type="entry name" value="MatE"/>
    <property type="match status" value="1"/>
</dbReference>
<proteinExistence type="inferred from homology"/>
<feature type="transmembrane region" description="Helical" evidence="2">
    <location>
        <begin position="52"/>
        <end position="76"/>
    </location>
</feature>
<name>A0AA88EIM5_FICCA</name>
<evidence type="ECO:0000313" key="5">
    <source>
        <dbReference type="Proteomes" id="UP001187192"/>
    </source>
</evidence>
<feature type="non-terminal residue" evidence="4">
    <location>
        <position position="144"/>
    </location>
</feature>
<keyword evidence="5" id="KW-1185">Reference proteome</keyword>